<name>A0ABN2RX95_9MICO</name>
<evidence type="ECO:0000313" key="2">
    <source>
        <dbReference type="Proteomes" id="UP001500326"/>
    </source>
</evidence>
<dbReference type="Gene3D" id="3.30.450.20">
    <property type="entry name" value="PAS domain"/>
    <property type="match status" value="1"/>
</dbReference>
<reference evidence="1 2" key="1">
    <citation type="journal article" date="2019" name="Int. J. Syst. Evol. Microbiol.">
        <title>The Global Catalogue of Microorganisms (GCM) 10K type strain sequencing project: providing services to taxonomists for standard genome sequencing and annotation.</title>
        <authorList>
            <consortium name="The Broad Institute Genomics Platform"/>
            <consortium name="The Broad Institute Genome Sequencing Center for Infectious Disease"/>
            <person name="Wu L."/>
            <person name="Ma J."/>
        </authorList>
    </citation>
    <scope>NUCLEOTIDE SEQUENCE [LARGE SCALE GENOMIC DNA]</scope>
    <source>
        <strain evidence="1 2">JCM 14902</strain>
    </source>
</reference>
<proteinExistence type="predicted"/>
<dbReference type="CDD" id="cd12913">
    <property type="entry name" value="PDC1_MCP_like"/>
    <property type="match status" value="1"/>
</dbReference>
<keyword evidence="2" id="KW-1185">Reference proteome</keyword>
<evidence type="ECO:0000313" key="1">
    <source>
        <dbReference type="EMBL" id="GAA1976587.1"/>
    </source>
</evidence>
<dbReference type="Pfam" id="PF22673">
    <property type="entry name" value="MCP-like_PDC_1"/>
    <property type="match status" value="1"/>
</dbReference>
<gene>
    <name evidence="1" type="ORF">GCM10009777_06900</name>
</gene>
<dbReference type="RefSeq" id="WP_344058546.1">
    <property type="nucleotide sequence ID" value="NZ_BAAAOH010000001.1"/>
</dbReference>
<dbReference type="Proteomes" id="UP001500326">
    <property type="component" value="Unassembled WGS sequence"/>
</dbReference>
<protein>
    <submittedName>
        <fullName evidence="1">Cache domain-containing protein</fullName>
    </submittedName>
</protein>
<organism evidence="1 2">
    <name type="scientific">Microbacterium pumilum</name>
    <dbReference type="NCBI Taxonomy" id="344165"/>
    <lineage>
        <taxon>Bacteria</taxon>
        <taxon>Bacillati</taxon>
        <taxon>Actinomycetota</taxon>
        <taxon>Actinomycetes</taxon>
        <taxon>Micrococcales</taxon>
        <taxon>Microbacteriaceae</taxon>
        <taxon>Microbacterium</taxon>
    </lineage>
</organism>
<dbReference type="EMBL" id="BAAAOH010000001">
    <property type="protein sequence ID" value="GAA1976587.1"/>
    <property type="molecule type" value="Genomic_DNA"/>
</dbReference>
<sequence>MTATATMSPPAIAAYVAETIDPIFATIDAWRDALEAGLSRHPEPTAALLDPIVSALVHPALEGPGLITGAGFVATPGYLADAQWHLAWWLAGDGARGAAGVRRLAAVSDPDSEDFRDYTGLEWWRVPERTGTRHLTGPYVDYVCTDDYTVTITTPVRAAGRMVGIVGADAYAARLELELRQVIRGTGAPCAVVNASGRVVTATESRREPGSILRFDGLSDALAPLREADPGVVAAVLPGGQSVLACGDTSLALVIG</sequence>
<comment type="caution">
    <text evidence="1">The sequence shown here is derived from an EMBL/GenBank/DDBJ whole genome shotgun (WGS) entry which is preliminary data.</text>
</comment>
<accession>A0ABN2RX95</accession>